<dbReference type="AlphaFoldDB" id="A0A0A9F486"/>
<proteinExistence type="predicted"/>
<reference evidence="1" key="1">
    <citation type="submission" date="2014-09" db="EMBL/GenBank/DDBJ databases">
        <authorList>
            <person name="Magalhaes I.L.F."/>
            <person name="Oliveira U."/>
            <person name="Santos F.R."/>
            <person name="Vidigal T.H.D.A."/>
            <person name="Brescovit A.D."/>
            <person name="Santos A.J."/>
        </authorList>
    </citation>
    <scope>NUCLEOTIDE SEQUENCE</scope>
    <source>
        <tissue evidence="1">Shoot tissue taken approximately 20 cm above the soil surface</tissue>
    </source>
</reference>
<organism evidence="1">
    <name type="scientific">Arundo donax</name>
    <name type="common">Giant reed</name>
    <name type="synonym">Donax arundinaceus</name>
    <dbReference type="NCBI Taxonomy" id="35708"/>
    <lineage>
        <taxon>Eukaryota</taxon>
        <taxon>Viridiplantae</taxon>
        <taxon>Streptophyta</taxon>
        <taxon>Embryophyta</taxon>
        <taxon>Tracheophyta</taxon>
        <taxon>Spermatophyta</taxon>
        <taxon>Magnoliopsida</taxon>
        <taxon>Liliopsida</taxon>
        <taxon>Poales</taxon>
        <taxon>Poaceae</taxon>
        <taxon>PACMAD clade</taxon>
        <taxon>Arundinoideae</taxon>
        <taxon>Arundineae</taxon>
        <taxon>Arundo</taxon>
    </lineage>
</organism>
<sequence>MERIITQGSPFVDQKNRDHYVGVLL</sequence>
<dbReference type="EMBL" id="GBRH01190784">
    <property type="protein sequence ID" value="JAE07112.1"/>
    <property type="molecule type" value="Transcribed_RNA"/>
</dbReference>
<protein>
    <submittedName>
        <fullName evidence="1">Uncharacterized protein</fullName>
    </submittedName>
</protein>
<name>A0A0A9F486_ARUDO</name>
<reference evidence="1" key="2">
    <citation type="journal article" date="2015" name="Data Brief">
        <title>Shoot transcriptome of the giant reed, Arundo donax.</title>
        <authorList>
            <person name="Barrero R.A."/>
            <person name="Guerrero F.D."/>
            <person name="Moolhuijzen P."/>
            <person name="Goolsby J.A."/>
            <person name="Tidwell J."/>
            <person name="Bellgard S.E."/>
            <person name="Bellgard M.I."/>
        </authorList>
    </citation>
    <scope>NUCLEOTIDE SEQUENCE</scope>
    <source>
        <tissue evidence="1">Shoot tissue taken approximately 20 cm above the soil surface</tissue>
    </source>
</reference>
<accession>A0A0A9F486</accession>
<evidence type="ECO:0000313" key="1">
    <source>
        <dbReference type="EMBL" id="JAE07112.1"/>
    </source>
</evidence>